<sequence>MPLKCSEVPDDALIWRYMDLASFLFLLQRSQLALRRVDTFEDHFEGHLPRAMELKVKDNEPRHKQRETQRALHYMRQHTHVVCWNISDQECYAMWKIYGREQNSVCINTTVSRLKKAIRPIEQPMELVKIHYIDMTSSNIESEVKVNNVNFKDISFQYENEVRLLAHCIDQQELKSYSAQAENHIEDFDTPIFQSFDVNLDDLIQEIYVNPNAGEHLPEIIFDLCKTYHGDIQLQDRIQPSRFLWEPEF</sequence>
<keyword evidence="2" id="KW-1185">Reference proteome</keyword>
<comment type="caution">
    <text evidence="1">The sequence shown here is derived from an EMBL/GenBank/DDBJ whole genome shotgun (WGS) entry which is preliminary data.</text>
</comment>
<reference evidence="1 2" key="1">
    <citation type="submission" date="2019-07" db="EMBL/GenBank/DDBJ databases">
        <title>Whole genome shotgun sequence of Deinococcus cellulosilyticus NBRC 106333.</title>
        <authorList>
            <person name="Hosoyama A."/>
            <person name="Uohara A."/>
            <person name="Ohji S."/>
            <person name="Ichikawa N."/>
        </authorList>
    </citation>
    <scope>NUCLEOTIDE SEQUENCE [LARGE SCALE GENOMIC DNA]</scope>
    <source>
        <strain evidence="1 2">NBRC 106333</strain>
    </source>
</reference>
<dbReference type="RefSeq" id="WP_146884276.1">
    <property type="nucleotide sequence ID" value="NZ_BJXB01000008.1"/>
</dbReference>
<dbReference type="Proteomes" id="UP000321306">
    <property type="component" value="Unassembled WGS sequence"/>
</dbReference>
<gene>
    <name evidence="1" type="ORF">DC3_20950</name>
</gene>
<evidence type="ECO:0000313" key="2">
    <source>
        <dbReference type="Proteomes" id="UP000321306"/>
    </source>
</evidence>
<name>A0A511N0Q3_DEIC1</name>
<proteinExistence type="predicted"/>
<dbReference type="Pfam" id="PF11185">
    <property type="entry name" value="DUF2971"/>
    <property type="match status" value="1"/>
</dbReference>
<dbReference type="AlphaFoldDB" id="A0A511N0Q3"/>
<dbReference type="InterPro" id="IPR021352">
    <property type="entry name" value="DUF2971"/>
</dbReference>
<evidence type="ECO:0000313" key="1">
    <source>
        <dbReference type="EMBL" id="GEM46460.1"/>
    </source>
</evidence>
<protein>
    <submittedName>
        <fullName evidence="1">DUF2971 domain-containing protein</fullName>
    </submittedName>
</protein>
<organism evidence="1 2">
    <name type="scientific">Deinococcus cellulosilyticus (strain DSM 18568 / NBRC 106333 / KACC 11606 / 5516J-15)</name>
    <dbReference type="NCBI Taxonomy" id="1223518"/>
    <lineage>
        <taxon>Bacteria</taxon>
        <taxon>Thermotogati</taxon>
        <taxon>Deinococcota</taxon>
        <taxon>Deinococci</taxon>
        <taxon>Deinococcales</taxon>
        <taxon>Deinococcaceae</taxon>
        <taxon>Deinococcus</taxon>
    </lineage>
</organism>
<dbReference type="EMBL" id="BJXB01000008">
    <property type="protein sequence ID" value="GEM46460.1"/>
    <property type="molecule type" value="Genomic_DNA"/>
</dbReference>
<accession>A0A511N0Q3</accession>
<dbReference type="OrthoDB" id="8548541at2"/>